<dbReference type="PROSITE" id="PS50888">
    <property type="entry name" value="BHLH"/>
    <property type="match status" value="1"/>
</dbReference>
<feature type="region of interest" description="Disordered" evidence="7">
    <location>
        <begin position="49"/>
        <end position="87"/>
    </location>
</feature>
<evidence type="ECO:0000256" key="6">
    <source>
        <dbReference type="SAM" id="Coils"/>
    </source>
</evidence>
<dbReference type="Pfam" id="PF00010">
    <property type="entry name" value="HLH"/>
    <property type="match status" value="1"/>
</dbReference>
<gene>
    <name evidence="9" type="ORF">CEPIT_LOCUS1857</name>
    <name evidence="10" type="ORF">CEPIT_LOCUS35343</name>
</gene>
<feature type="compositionally biased region" description="Polar residues" evidence="7">
    <location>
        <begin position="1"/>
        <end position="16"/>
    </location>
</feature>
<accession>A0AAV0FMU0</accession>
<proteinExistence type="predicted"/>
<keyword evidence="2" id="KW-0805">Transcription regulation</keyword>
<dbReference type="FunFam" id="4.10.280.10:FF:000021">
    <property type="entry name" value="Transcription factor bHLH130 family"/>
    <property type="match status" value="1"/>
</dbReference>
<keyword evidence="6" id="KW-0175">Coiled coil</keyword>
<evidence type="ECO:0000256" key="5">
    <source>
        <dbReference type="ARBA" id="ARBA00023242"/>
    </source>
</evidence>
<dbReference type="EMBL" id="CAMAPF010000010">
    <property type="protein sequence ID" value="CAH9062557.1"/>
    <property type="molecule type" value="Genomic_DNA"/>
</dbReference>
<reference evidence="10" key="1">
    <citation type="submission" date="2022-07" db="EMBL/GenBank/DDBJ databases">
        <authorList>
            <person name="Macas J."/>
            <person name="Novak P."/>
            <person name="Neumann P."/>
        </authorList>
    </citation>
    <scope>NUCLEOTIDE SEQUENCE</scope>
</reference>
<organism evidence="10 11">
    <name type="scientific">Cuscuta epithymum</name>
    <dbReference type="NCBI Taxonomy" id="186058"/>
    <lineage>
        <taxon>Eukaryota</taxon>
        <taxon>Viridiplantae</taxon>
        <taxon>Streptophyta</taxon>
        <taxon>Embryophyta</taxon>
        <taxon>Tracheophyta</taxon>
        <taxon>Spermatophyta</taxon>
        <taxon>Magnoliopsida</taxon>
        <taxon>eudicotyledons</taxon>
        <taxon>Gunneridae</taxon>
        <taxon>Pentapetalae</taxon>
        <taxon>asterids</taxon>
        <taxon>lamiids</taxon>
        <taxon>Solanales</taxon>
        <taxon>Convolvulaceae</taxon>
        <taxon>Cuscuteae</taxon>
        <taxon>Cuscuta</taxon>
        <taxon>Cuscuta subgen. Cuscuta</taxon>
    </lineage>
</organism>
<dbReference type="SUPFAM" id="SSF47459">
    <property type="entry name" value="HLH, helix-loop-helix DNA-binding domain"/>
    <property type="match status" value="1"/>
</dbReference>
<protein>
    <recommendedName>
        <fullName evidence="8">BHLH domain-containing protein</fullName>
    </recommendedName>
</protein>
<dbReference type="Gene3D" id="4.10.280.10">
    <property type="entry name" value="Helix-loop-helix DNA-binding domain"/>
    <property type="match status" value="1"/>
</dbReference>
<feature type="compositionally biased region" description="Polar residues" evidence="7">
    <location>
        <begin position="52"/>
        <end position="77"/>
    </location>
</feature>
<dbReference type="PANTHER" id="PTHR16223">
    <property type="entry name" value="TRANSCRIPTION FACTOR BHLH83-RELATED"/>
    <property type="match status" value="1"/>
</dbReference>
<dbReference type="CDD" id="cd11393">
    <property type="entry name" value="bHLH_AtbHLH_like"/>
    <property type="match status" value="1"/>
</dbReference>
<evidence type="ECO:0000313" key="11">
    <source>
        <dbReference type="Proteomes" id="UP001152523"/>
    </source>
</evidence>
<dbReference type="GO" id="GO:0005634">
    <property type="term" value="C:nucleus"/>
    <property type="evidence" value="ECO:0007669"/>
    <property type="project" value="UniProtKB-SubCell"/>
</dbReference>
<evidence type="ECO:0000256" key="3">
    <source>
        <dbReference type="ARBA" id="ARBA00023125"/>
    </source>
</evidence>
<evidence type="ECO:0000259" key="8">
    <source>
        <dbReference type="PROSITE" id="PS50888"/>
    </source>
</evidence>
<dbReference type="InterPro" id="IPR045843">
    <property type="entry name" value="IND-like"/>
</dbReference>
<dbReference type="AlphaFoldDB" id="A0AAV0FMU0"/>
<evidence type="ECO:0000313" key="9">
    <source>
        <dbReference type="EMBL" id="CAH9062557.1"/>
    </source>
</evidence>
<dbReference type="GO" id="GO:0000981">
    <property type="term" value="F:DNA-binding transcription factor activity, RNA polymerase II-specific"/>
    <property type="evidence" value="ECO:0007669"/>
    <property type="project" value="TreeGrafter"/>
</dbReference>
<evidence type="ECO:0000256" key="7">
    <source>
        <dbReference type="SAM" id="MobiDB-lite"/>
    </source>
</evidence>
<evidence type="ECO:0000256" key="1">
    <source>
        <dbReference type="ARBA" id="ARBA00004123"/>
    </source>
</evidence>
<name>A0AAV0FMU0_9ASTE</name>
<dbReference type="PANTHER" id="PTHR16223:SF177">
    <property type="entry name" value="TRANSCRIPTION FACTOR BHLH129"/>
    <property type="match status" value="1"/>
</dbReference>
<keyword evidence="11" id="KW-1185">Reference proteome</keyword>
<comment type="subcellular location">
    <subcellularLocation>
        <location evidence="1">Nucleus</location>
    </subcellularLocation>
</comment>
<dbReference type="EMBL" id="CAMAPF010000996">
    <property type="protein sequence ID" value="CAH9136532.1"/>
    <property type="molecule type" value="Genomic_DNA"/>
</dbReference>
<feature type="coiled-coil region" evidence="6">
    <location>
        <begin position="333"/>
        <end position="360"/>
    </location>
</feature>
<dbReference type="InterPro" id="IPR011598">
    <property type="entry name" value="bHLH_dom"/>
</dbReference>
<keyword evidence="3" id="KW-0238">DNA-binding</keyword>
<evidence type="ECO:0000313" key="10">
    <source>
        <dbReference type="EMBL" id="CAH9136532.1"/>
    </source>
</evidence>
<feature type="region of interest" description="Disordered" evidence="7">
    <location>
        <begin position="1"/>
        <end position="26"/>
    </location>
</feature>
<dbReference type="SMART" id="SM00353">
    <property type="entry name" value="HLH"/>
    <property type="match status" value="1"/>
</dbReference>
<dbReference type="Proteomes" id="UP001152523">
    <property type="component" value="Unassembled WGS sequence"/>
</dbReference>
<dbReference type="InterPro" id="IPR036638">
    <property type="entry name" value="HLH_DNA-bd_sf"/>
</dbReference>
<feature type="domain" description="BHLH" evidence="8">
    <location>
        <begin position="293"/>
        <end position="343"/>
    </location>
</feature>
<keyword evidence="4" id="KW-0804">Transcription</keyword>
<keyword evidence="5" id="KW-0539">Nucleus</keyword>
<dbReference type="GO" id="GO:0000978">
    <property type="term" value="F:RNA polymerase II cis-regulatory region sequence-specific DNA binding"/>
    <property type="evidence" value="ECO:0007669"/>
    <property type="project" value="TreeGrafter"/>
</dbReference>
<dbReference type="GO" id="GO:0046983">
    <property type="term" value="F:protein dimerization activity"/>
    <property type="evidence" value="ECO:0007669"/>
    <property type="project" value="InterPro"/>
</dbReference>
<evidence type="ECO:0000256" key="4">
    <source>
        <dbReference type="ARBA" id="ARBA00023163"/>
    </source>
</evidence>
<evidence type="ECO:0000256" key="2">
    <source>
        <dbReference type="ARBA" id="ARBA00023015"/>
    </source>
</evidence>
<dbReference type="InterPro" id="IPR045239">
    <property type="entry name" value="bHLH95_bHLH"/>
</dbReference>
<sequence length="364" mass="39302">MYPSSNFSSSHGSTARHSGGDGLSRYRSAPSSDWLDAIDSVINGGAFDHSVLPTSHPSPTGTSRDFSDSAGTGASSKSTEHGDNDKAAAASTIEVSYDSRDLTFPYGVCSGGASTSSLVRHSSSPARLLNQLAAAVGDNNGFQVPLSSGSCHSGVLESRQCMSRLNSQLSLKRQETLSQVVLGNGNDVGGSNNMENVGSFTVGSWSNNKEHSETISTMGSWRENDIQPVMCSVTPFSSAKNINCDISRSLGEMENQLQFRMPHEALLEMETMDSYLHIPEVSVPCKVRAKRGCATHPRSIAERERRTRISGKLKKLQDLVPNMDKQTSYADMLDFAVQHIKSLQEKLQELNKDREQCTCGVVDA</sequence>
<comment type="caution">
    <text evidence="10">The sequence shown here is derived from an EMBL/GenBank/DDBJ whole genome shotgun (WGS) entry which is preliminary data.</text>
</comment>